<evidence type="ECO:0000313" key="2">
    <source>
        <dbReference type="EMBL" id="TFY82297.1"/>
    </source>
</evidence>
<name>A0A4Z0A7H7_9AGAM</name>
<evidence type="ECO:0000256" key="1">
    <source>
        <dbReference type="SAM" id="MobiDB-lite"/>
    </source>
</evidence>
<reference evidence="2 3" key="1">
    <citation type="submission" date="2019-02" db="EMBL/GenBank/DDBJ databases">
        <title>Genome sequencing of the rare red list fungi Hericium alpestre (H. flagellum).</title>
        <authorList>
            <person name="Buettner E."/>
            <person name="Kellner H."/>
        </authorList>
    </citation>
    <scope>NUCLEOTIDE SEQUENCE [LARGE SCALE GENOMIC DNA]</scope>
    <source>
        <strain evidence="2 3">DSM 108284</strain>
    </source>
</reference>
<proteinExistence type="predicted"/>
<feature type="compositionally biased region" description="Low complexity" evidence="1">
    <location>
        <begin position="20"/>
        <end position="39"/>
    </location>
</feature>
<gene>
    <name evidence="2" type="ORF">EWM64_g1711</name>
</gene>
<dbReference type="Proteomes" id="UP000298061">
    <property type="component" value="Unassembled WGS sequence"/>
</dbReference>
<evidence type="ECO:0000313" key="3">
    <source>
        <dbReference type="Proteomes" id="UP000298061"/>
    </source>
</evidence>
<feature type="compositionally biased region" description="Low complexity" evidence="1">
    <location>
        <begin position="293"/>
        <end position="317"/>
    </location>
</feature>
<dbReference type="OrthoDB" id="2568455at2759"/>
<sequence length="439" mass="48277">MSTPSYRLEAPRRPPPPPLRLNNSGRRSSSLAGSSTPSSEPLLYDLPAPGPSSSLISPTSPSPLSSVVSSTQPVGIFRLNPRTPRYYDQDEESGRLMTHTLATLPPSQRAPYAKLQGSVRSAYHASINARRTAEFRAHLSATTPGASLMPHSRADPHGSQARKERIERFERFVGSWCTLGMPGTKPFFEGLWAVMRLQVVPENLGGAGPYRIEWEIDDAVFQEAAGKNFMLEAINVLKGVSSGIRGEAFQTHFAFVKHFLNDTRSVSNPLSVAITAAQFETPDSGTPDPFLDTPAPSRSYASSSTQSTRPSSASPSDTPEEPPSPITPPADVDSGFMSAKTPTIDLGYQPEAEEAHFRTWTSPDLTNPEYLELLKIFPTFISRRTLPRFPDSTASRRPYDIEEGQEASAMRDEIRIGTGKMWRYIYVFQHPFSPVILPL</sequence>
<feature type="region of interest" description="Disordered" evidence="1">
    <location>
        <begin position="1"/>
        <end position="70"/>
    </location>
</feature>
<accession>A0A4Z0A7H7</accession>
<protein>
    <submittedName>
        <fullName evidence="2">Uncharacterized protein</fullName>
    </submittedName>
</protein>
<organism evidence="2 3">
    <name type="scientific">Hericium alpestre</name>
    <dbReference type="NCBI Taxonomy" id="135208"/>
    <lineage>
        <taxon>Eukaryota</taxon>
        <taxon>Fungi</taxon>
        <taxon>Dikarya</taxon>
        <taxon>Basidiomycota</taxon>
        <taxon>Agaricomycotina</taxon>
        <taxon>Agaricomycetes</taxon>
        <taxon>Russulales</taxon>
        <taxon>Hericiaceae</taxon>
        <taxon>Hericium</taxon>
    </lineage>
</organism>
<dbReference type="AlphaFoldDB" id="A0A4Z0A7H7"/>
<keyword evidence="3" id="KW-1185">Reference proteome</keyword>
<feature type="compositionally biased region" description="Low complexity" evidence="1">
    <location>
        <begin position="51"/>
        <end position="70"/>
    </location>
</feature>
<feature type="region of interest" description="Disordered" evidence="1">
    <location>
        <begin position="279"/>
        <end position="342"/>
    </location>
</feature>
<comment type="caution">
    <text evidence="2">The sequence shown here is derived from an EMBL/GenBank/DDBJ whole genome shotgun (WGS) entry which is preliminary data.</text>
</comment>
<dbReference type="EMBL" id="SFCI01000122">
    <property type="protein sequence ID" value="TFY82297.1"/>
    <property type="molecule type" value="Genomic_DNA"/>
</dbReference>